<accession>Q1JZ95</accession>
<evidence type="ECO:0000256" key="5">
    <source>
        <dbReference type="ARBA" id="ARBA00022723"/>
    </source>
</evidence>
<reference evidence="10" key="1">
    <citation type="submission" date="2006-05" db="EMBL/GenBank/DDBJ databases">
        <title>Annotation of the draft genome assembly of Desulfuromonas acetoxidans DSM 684.</title>
        <authorList>
            <consortium name="US DOE Joint Genome Institute (JGI-ORNL)"/>
            <person name="Larimer F."/>
            <person name="Land M."/>
            <person name="Hauser L."/>
        </authorList>
    </citation>
    <scope>NUCLEOTIDE SEQUENCE [LARGE SCALE GENOMIC DNA]</scope>
    <source>
        <strain evidence="10">DSM 684</strain>
    </source>
</reference>
<dbReference type="SUPFAM" id="SSF48695">
    <property type="entry name" value="Multiheme cytochromes"/>
    <property type="match status" value="1"/>
</dbReference>
<feature type="signal peptide" evidence="8">
    <location>
        <begin position="1"/>
        <end position="23"/>
    </location>
</feature>
<comment type="cofactor">
    <cofactor evidence="1">
        <name>heme c</name>
        <dbReference type="ChEBI" id="CHEBI:61717"/>
    </cofactor>
</comment>
<keyword evidence="8" id="KW-0732">Signal</keyword>
<keyword evidence="5" id="KW-0479">Metal-binding</keyword>
<name>Q1JZ95_DESA6</name>
<reference evidence="10" key="2">
    <citation type="submission" date="2006-05" db="EMBL/GenBank/DDBJ databases">
        <title>Sequencing of the draft genome and assembly of Desulfuromonas acetoxidans DSM 684.</title>
        <authorList>
            <consortium name="US DOE Joint Genome Institute (JGI-PGF)"/>
            <person name="Copeland A."/>
            <person name="Lucas S."/>
            <person name="Lapidus A."/>
            <person name="Barry K."/>
            <person name="Detter J.C."/>
            <person name="Glavina del Rio T."/>
            <person name="Hammon N."/>
            <person name="Israni S."/>
            <person name="Dalin E."/>
            <person name="Tice H."/>
            <person name="Bruce D."/>
            <person name="Pitluck S."/>
            <person name="Richardson P."/>
        </authorList>
    </citation>
    <scope>NUCLEOTIDE SEQUENCE [LARGE SCALE GENOMIC DNA]</scope>
    <source>
        <strain evidence="10">DSM 684</strain>
    </source>
</reference>
<dbReference type="InterPro" id="IPR012286">
    <property type="entry name" value="Tetrahaem_cytochrome"/>
</dbReference>
<keyword evidence="3" id="KW-0813">Transport</keyword>
<dbReference type="GO" id="GO:0030313">
    <property type="term" value="C:cell envelope"/>
    <property type="evidence" value="ECO:0007669"/>
    <property type="project" value="UniProtKB-SubCell"/>
</dbReference>
<sequence>MKVTIQGFMLVLLLMLLANTSMAADSLTQFDGIKGRSYHAEFYEEKACDSCHLNKSPLSLPEDDACLACHDLEELVKTTARPEDEKWQNPHNNMHYGKDVPCMECHGEHSSRKPMCAGCHSFNYPNFQK</sequence>
<organism evidence="10 11">
    <name type="scientific">Desulfuromonas acetoxidans (strain DSM 684 / 11070)</name>
    <dbReference type="NCBI Taxonomy" id="281689"/>
    <lineage>
        <taxon>Bacteria</taxon>
        <taxon>Pseudomonadati</taxon>
        <taxon>Thermodesulfobacteriota</taxon>
        <taxon>Desulfuromonadia</taxon>
        <taxon>Desulfuromonadales</taxon>
        <taxon>Desulfuromonadaceae</taxon>
        <taxon>Desulfuromonas</taxon>
    </lineage>
</organism>
<evidence type="ECO:0000256" key="6">
    <source>
        <dbReference type="ARBA" id="ARBA00022982"/>
    </source>
</evidence>
<evidence type="ECO:0000256" key="2">
    <source>
        <dbReference type="ARBA" id="ARBA00004196"/>
    </source>
</evidence>
<keyword evidence="4" id="KW-0349">Heme</keyword>
<comment type="caution">
    <text evidence="10">The sequence shown here is derived from an EMBL/GenBank/DDBJ whole genome shotgun (WGS) entry which is preliminary data.</text>
</comment>
<comment type="subcellular location">
    <subcellularLocation>
        <location evidence="2">Cell envelope</location>
    </subcellularLocation>
</comment>
<feature type="domain" description="Tetrahaem cytochrome" evidence="9">
    <location>
        <begin position="45"/>
        <end position="121"/>
    </location>
</feature>
<evidence type="ECO:0000313" key="10">
    <source>
        <dbReference type="EMBL" id="EAT15672.1"/>
    </source>
</evidence>
<gene>
    <name evidence="10" type="ORF">Dace_1534</name>
</gene>
<evidence type="ECO:0000313" key="11">
    <source>
        <dbReference type="Proteomes" id="UP000005695"/>
    </source>
</evidence>
<dbReference type="InterPro" id="IPR036280">
    <property type="entry name" value="Multihaem_cyt_sf"/>
</dbReference>
<evidence type="ECO:0000256" key="7">
    <source>
        <dbReference type="ARBA" id="ARBA00023004"/>
    </source>
</evidence>
<evidence type="ECO:0000256" key="3">
    <source>
        <dbReference type="ARBA" id="ARBA00022448"/>
    </source>
</evidence>
<dbReference type="RefSeq" id="WP_006000658.1">
    <property type="nucleotide sequence ID" value="NZ_AAEW02000009.1"/>
</dbReference>
<evidence type="ECO:0000256" key="8">
    <source>
        <dbReference type="SAM" id="SignalP"/>
    </source>
</evidence>
<protein>
    <submittedName>
        <fullName evidence="10">Tetraheme cytochrome c</fullName>
    </submittedName>
</protein>
<keyword evidence="11" id="KW-1185">Reference proteome</keyword>
<proteinExistence type="predicted"/>
<dbReference type="AlphaFoldDB" id="Q1JZ95"/>
<dbReference type="GO" id="GO:0046872">
    <property type="term" value="F:metal ion binding"/>
    <property type="evidence" value="ECO:0007669"/>
    <property type="project" value="UniProtKB-KW"/>
</dbReference>
<evidence type="ECO:0000259" key="9">
    <source>
        <dbReference type="Pfam" id="PF14537"/>
    </source>
</evidence>
<feature type="chain" id="PRO_5004192683" evidence="8">
    <location>
        <begin position="24"/>
        <end position="129"/>
    </location>
</feature>
<dbReference type="Proteomes" id="UP000005695">
    <property type="component" value="Unassembled WGS sequence"/>
</dbReference>
<dbReference type="EMBL" id="AAEW02000009">
    <property type="protein sequence ID" value="EAT15672.1"/>
    <property type="molecule type" value="Genomic_DNA"/>
</dbReference>
<evidence type="ECO:0000256" key="4">
    <source>
        <dbReference type="ARBA" id="ARBA00022617"/>
    </source>
</evidence>
<dbReference type="Pfam" id="PF14537">
    <property type="entry name" value="Cytochrom_c3_2"/>
    <property type="match status" value="1"/>
</dbReference>
<keyword evidence="6" id="KW-0249">Electron transport</keyword>
<dbReference type="Gene3D" id="1.10.1130.10">
    <property type="entry name" value="Flavocytochrome C3, Chain A"/>
    <property type="match status" value="1"/>
</dbReference>
<keyword evidence="7" id="KW-0408">Iron</keyword>
<evidence type="ECO:0000256" key="1">
    <source>
        <dbReference type="ARBA" id="ARBA00001926"/>
    </source>
</evidence>